<sequence>MQSPEQQFIQDISIHRLIRITSKMTEWLGQKSSAGQFLKFPPLTAT</sequence>
<dbReference type="InParanoid" id="K3ZGA0"/>
<reference evidence="1" key="2">
    <citation type="submission" date="2018-08" db="UniProtKB">
        <authorList>
            <consortium name="EnsemblPlants"/>
        </authorList>
    </citation>
    <scope>IDENTIFICATION</scope>
    <source>
        <strain evidence="1">Yugu1</strain>
    </source>
</reference>
<protein>
    <submittedName>
        <fullName evidence="1">Uncharacterized protein</fullName>
    </submittedName>
</protein>
<dbReference type="HOGENOM" id="CLU_3192275_0_0_1"/>
<accession>K3ZGA0</accession>
<proteinExistence type="predicted"/>
<dbReference type="Gramene" id="KQL13431">
    <property type="protein sequence ID" value="KQL13431"/>
    <property type="gene ID" value="SETIT_025602mg"/>
</dbReference>
<organism evidence="1 2">
    <name type="scientific">Setaria italica</name>
    <name type="common">Foxtail millet</name>
    <name type="synonym">Panicum italicum</name>
    <dbReference type="NCBI Taxonomy" id="4555"/>
    <lineage>
        <taxon>Eukaryota</taxon>
        <taxon>Viridiplantae</taxon>
        <taxon>Streptophyta</taxon>
        <taxon>Embryophyta</taxon>
        <taxon>Tracheophyta</taxon>
        <taxon>Spermatophyta</taxon>
        <taxon>Magnoliopsida</taxon>
        <taxon>Liliopsida</taxon>
        <taxon>Poales</taxon>
        <taxon>Poaceae</taxon>
        <taxon>PACMAD clade</taxon>
        <taxon>Panicoideae</taxon>
        <taxon>Panicodae</taxon>
        <taxon>Paniceae</taxon>
        <taxon>Cenchrinae</taxon>
        <taxon>Setaria</taxon>
    </lineage>
</organism>
<evidence type="ECO:0000313" key="1">
    <source>
        <dbReference type="EnsemblPlants" id="KQL13431"/>
    </source>
</evidence>
<evidence type="ECO:0000313" key="2">
    <source>
        <dbReference type="Proteomes" id="UP000004995"/>
    </source>
</evidence>
<reference evidence="2" key="1">
    <citation type="journal article" date="2012" name="Nat. Biotechnol.">
        <title>Reference genome sequence of the model plant Setaria.</title>
        <authorList>
            <person name="Bennetzen J.L."/>
            <person name="Schmutz J."/>
            <person name="Wang H."/>
            <person name="Percifield R."/>
            <person name="Hawkins J."/>
            <person name="Pontaroli A.C."/>
            <person name="Estep M."/>
            <person name="Feng L."/>
            <person name="Vaughn J.N."/>
            <person name="Grimwood J."/>
            <person name="Jenkins J."/>
            <person name="Barry K."/>
            <person name="Lindquist E."/>
            <person name="Hellsten U."/>
            <person name="Deshpande S."/>
            <person name="Wang X."/>
            <person name="Wu X."/>
            <person name="Mitros T."/>
            <person name="Triplett J."/>
            <person name="Yang X."/>
            <person name="Ye C.Y."/>
            <person name="Mauro-Herrera M."/>
            <person name="Wang L."/>
            <person name="Li P."/>
            <person name="Sharma M."/>
            <person name="Sharma R."/>
            <person name="Ronald P.C."/>
            <person name="Panaud O."/>
            <person name="Kellogg E.A."/>
            <person name="Brutnell T.P."/>
            <person name="Doust A.N."/>
            <person name="Tuskan G.A."/>
            <person name="Rokhsar D."/>
            <person name="Devos K.M."/>
        </authorList>
    </citation>
    <scope>NUCLEOTIDE SEQUENCE [LARGE SCALE GENOMIC DNA]</scope>
    <source>
        <strain evidence="2">cv. Yugu1</strain>
    </source>
</reference>
<name>K3ZGA0_SETIT</name>
<keyword evidence="2" id="KW-1185">Reference proteome</keyword>
<dbReference type="Proteomes" id="UP000004995">
    <property type="component" value="Unassembled WGS sequence"/>
</dbReference>
<dbReference type="EnsemblPlants" id="KQL13431">
    <property type="protein sequence ID" value="KQL13431"/>
    <property type="gene ID" value="SETIT_025602mg"/>
</dbReference>
<dbReference type="EMBL" id="AGNK02001448">
    <property type="status" value="NOT_ANNOTATED_CDS"/>
    <property type="molecule type" value="Genomic_DNA"/>
</dbReference>
<dbReference type="AlphaFoldDB" id="K3ZGA0"/>